<keyword evidence="2" id="KW-1185">Reference proteome</keyword>
<accession>A0A7M4F078</accession>
<dbReference type="AlphaFoldDB" id="A0A7M4F078"/>
<reference evidence="1" key="1">
    <citation type="submission" date="2025-08" db="UniProtKB">
        <authorList>
            <consortium name="Ensembl"/>
        </authorList>
    </citation>
    <scope>IDENTIFICATION</scope>
</reference>
<sequence length="60" mass="6223">AAAAKGKGWGLPLKLQWPGGGLSCSLSPRAKDMGPGFDTYLASLSFPAKMNPGESWVTSQ</sequence>
<reference evidence="1" key="2">
    <citation type="submission" date="2025-09" db="UniProtKB">
        <authorList>
            <consortium name="Ensembl"/>
        </authorList>
    </citation>
    <scope>IDENTIFICATION</scope>
</reference>
<evidence type="ECO:0000313" key="2">
    <source>
        <dbReference type="Proteomes" id="UP000594220"/>
    </source>
</evidence>
<dbReference type="Ensembl" id="ENSCPRT00005020488.1">
    <property type="protein sequence ID" value="ENSCPRP00005017495.1"/>
    <property type="gene ID" value="ENSCPRG00005012198.1"/>
</dbReference>
<evidence type="ECO:0000313" key="1">
    <source>
        <dbReference type="Ensembl" id="ENSCPRP00005017495.1"/>
    </source>
</evidence>
<dbReference type="Proteomes" id="UP000594220">
    <property type="component" value="Unplaced"/>
</dbReference>
<name>A0A7M4F078_CROPO</name>
<proteinExistence type="predicted"/>
<protein>
    <submittedName>
        <fullName evidence="1">Uncharacterized protein</fullName>
    </submittedName>
</protein>
<organism evidence="1 2">
    <name type="scientific">Crocodylus porosus</name>
    <name type="common">Saltwater crocodile</name>
    <name type="synonym">Estuarine crocodile</name>
    <dbReference type="NCBI Taxonomy" id="8502"/>
    <lineage>
        <taxon>Eukaryota</taxon>
        <taxon>Metazoa</taxon>
        <taxon>Chordata</taxon>
        <taxon>Craniata</taxon>
        <taxon>Vertebrata</taxon>
        <taxon>Euteleostomi</taxon>
        <taxon>Archelosauria</taxon>
        <taxon>Archosauria</taxon>
        <taxon>Crocodylia</taxon>
        <taxon>Longirostres</taxon>
        <taxon>Crocodylidae</taxon>
        <taxon>Crocodylus</taxon>
    </lineage>
</organism>